<gene>
    <name evidence="11" type="ORF">MNEG_9942</name>
</gene>
<dbReference type="KEGG" id="mng:MNEG_9942"/>
<dbReference type="STRING" id="145388.A0A0D2MUC1"/>
<dbReference type="GO" id="GO:0000045">
    <property type="term" value="P:autophagosome assembly"/>
    <property type="evidence" value="ECO:0007669"/>
    <property type="project" value="TreeGrafter"/>
</dbReference>
<keyword evidence="4 10" id="KW-0812">Transmembrane</keyword>
<evidence type="ECO:0000256" key="9">
    <source>
        <dbReference type="SAM" id="MobiDB-lite"/>
    </source>
</evidence>
<keyword evidence="7 10" id="KW-0472">Membrane</keyword>
<name>A0A0D2MUC1_9CHLO</name>
<dbReference type="InterPro" id="IPR008504">
    <property type="entry name" value="Emc6"/>
</dbReference>
<keyword evidence="6 10" id="KW-1133">Transmembrane helix</keyword>
<feature type="compositionally biased region" description="Low complexity" evidence="9">
    <location>
        <begin position="17"/>
        <end position="31"/>
    </location>
</feature>
<comment type="similarity">
    <text evidence="2">Belongs to the EMC6 family.</text>
</comment>
<evidence type="ECO:0000256" key="5">
    <source>
        <dbReference type="ARBA" id="ARBA00022824"/>
    </source>
</evidence>
<feature type="region of interest" description="Disordered" evidence="9">
    <location>
        <begin position="1"/>
        <end position="32"/>
    </location>
</feature>
<dbReference type="Proteomes" id="UP000054498">
    <property type="component" value="Unassembled WGS sequence"/>
</dbReference>
<feature type="coiled-coil region" evidence="8">
    <location>
        <begin position="201"/>
        <end position="252"/>
    </location>
</feature>
<dbReference type="GeneID" id="25742817"/>
<proteinExistence type="inferred from homology"/>
<evidence type="ECO:0000256" key="2">
    <source>
        <dbReference type="ARBA" id="ARBA00009436"/>
    </source>
</evidence>
<protein>
    <recommendedName>
        <fullName evidence="3">ER membrane protein complex subunit 6</fullName>
    </recommendedName>
</protein>
<keyword evidence="12" id="KW-1185">Reference proteome</keyword>
<dbReference type="EMBL" id="KK102340">
    <property type="protein sequence ID" value="KIY98020.1"/>
    <property type="molecule type" value="Genomic_DNA"/>
</dbReference>
<dbReference type="PANTHER" id="PTHR20994">
    <property type="entry name" value="ER MEMBRANE PROTEIN COMPLEX SUBUNIT 6"/>
    <property type="match status" value="1"/>
</dbReference>
<evidence type="ECO:0000256" key="7">
    <source>
        <dbReference type="ARBA" id="ARBA00023136"/>
    </source>
</evidence>
<feature type="compositionally biased region" description="Polar residues" evidence="9">
    <location>
        <begin position="1"/>
        <end position="11"/>
    </location>
</feature>
<dbReference type="Pfam" id="PF07019">
    <property type="entry name" value="EMC6"/>
    <property type="match status" value="1"/>
</dbReference>
<dbReference type="GO" id="GO:0034975">
    <property type="term" value="P:protein folding in endoplasmic reticulum"/>
    <property type="evidence" value="ECO:0007669"/>
    <property type="project" value="TreeGrafter"/>
</dbReference>
<feature type="transmembrane region" description="Helical" evidence="10">
    <location>
        <begin position="48"/>
        <end position="67"/>
    </location>
</feature>
<dbReference type="AlphaFoldDB" id="A0A0D2MUC1"/>
<organism evidence="11 12">
    <name type="scientific">Monoraphidium neglectum</name>
    <dbReference type="NCBI Taxonomy" id="145388"/>
    <lineage>
        <taxon>Eukaryota</taxon>
        <taxon>Viridiplantae</taxon>
        <taxon>Chlorophyta</taxon>
        <taxon>core chlorophytes</taxon>
        <taxon>Chlorophyceae</taxon>
        <taxon>CS clade</taxon>
        <taxon>Sphaeropleales</taxon>
        <taxon>Selenastraceae</taxon>
        <taxon>Monoraphidium</taxon>
    </lineage>
</organism>
<accession>A0A0D2MUC1</accession>
<dbReference type="RefSeq" id="XP_013897040.1">
    <property type="nucleotide sequence ID" value="XM_014041586.1"/>
</dbReference>
<evidence type="ECO:0000256" key="10">
    <source>
        <dbReference type="SAM" id="Phobius"/>
    </source>
</evidence>
<sequence>MRPPSGSQRSPTKVARQQQQQQQQQQQPEQQDVLYNPTNWKNNFQVVYYLRTYMTIVAGLVAGILGITDWLGFVVYLVSQALCVPLILVKCGGNVKKYFPSCEQQIAAEILEREAQLAAMFERRPLPKASEVAVIRNEINALKASLPARSASPPIAPGEPVPAVRGAPRKADRELAARVMAELEAAMSGGGALGNSEDAEIAALEAENTALRADAHALLQHQALLERLLAEARAADAERRRVEAEAAELLGRMRAKLTGGGAAADAA</sequence>
<evidence type="ECO:0000256" key="3">
    <source>
        <dbReference type="ARBA" id="ARBA00020827"/>
    </source>
</evidence>
<evidence type="ECO:0000256" key="6">
    <source>
        <dbReference type="ARBA" id="ARBA00022989"/>
    </source>
</evidence>
<dbReference type="GO" id="GO:0072546">
    <property type="term" value="C:EMC complex"/>
    <property type="evidence" value="ECO:0007669"/>
    <property type="project" value="InterPro"/>
</dbReference>
<evidence type="ECO:0000256" key="1">
    <source>
        <dbReference type="ARBA" id="ARBA00004477"/>
    </source>
</evidence>
<evidence type="ECO:0000256" key="8">
    <source>
        <dbReference type="SAM" id="Coils"/>
    </source>
</evidence>
<comment type="subcellular location">
    <subcellularLocation>
        <location evidence="1">Endoplasmic reticulum membrane</location>
        <topology evidence="1">Multi-pass membrane protein</topology>
    </subcellularLocation>
</comment>
<evidence type="ECO:0000256" key="4">
    <source>
        <dbReference type="ARBA" id="ARBA00022692"/>
    </source>
</evidence>
<evidence type="ECO:0000313" key="12">
    <source>
        <dbReference type="Proteomes" id="UP000054498"/>
    </source>
</evidence>
<dbReference type="InterPro" id="IPR029008">
    <property type="entry name" value="EMC6-like"/>
</dbReference>
<keyword evidence="8" id="KW-0175">Coiled coil</keyword>
<dbReference type="PANTHER" id="PTHR20994:SF0">
    <property type="entry name" value="ER MEMBRANE PROTEIN COMPLEX SUBUNIT 6"/>
    <property type="match status" value="1"/>
</dbReference>
<keyword evidence="5" id="KW-0256">Endoplasmic reticulum</keyword>
<dbReference type="OrthoDB" id="16510at2759"/>
<reference evidence="11 12" key="1">
    <citation type="journal article" date="2013" name="BMC Genomics">
        <title>Reconstruction of the lipid metabolism for the microalga Monoraphidium neglectum from its genome sequence reveals characteristics suitable for biofuel production.</title>
        <authorList>
            <person name="Bogen C."/>
            <person name="Al-Dilaimi A."/>
            <person name="Albersmeier A."/>
            <person name="Wichmann J."/>
            <person name="Grundmann M."/>
            <person name="Rupp O."/>
            <person name="Lauersen K.J."/>
            <person name="Blifernez-Klassen O."/>
            <person name="Kalinowski J."/>
            <person name="Goesmann A."/>
            <person name="Mussgnug J.H."/>
            <person name="Kruse O."/>
        </authorList>
    </citation>
    <scope>NUCLEOTIDE SEQUENCE [LARGE SCALE GENOMIC DNA]</scope>
    <source>
        <strain evidence="11 12">SAG 48.87</strain>
    </source>
</reference>
<evidence type="ECO:0000313" key="11">
    <source>
        <dbReference type="EMBL" id="KIY98020.1"/>
    </source>
</evidence>